<organism evidence="1 2">
    <name type="scientific">Mucilaginibacter ginsenosidivorax</name>
    <dbReference type="NCBI Taxonomy" id="862126"/>
    <lineage>
        <taxon>Bacteria</taxon>
        <taxon>Pseudomonadati</taxon>
        <taxon>Bacteroidota</taxon>
        <taxon>Sphingobacteriia</taxon>
        <taxon>Sphingobacteriales</taxon>
        <taxon>Sphingobacteriaceae</taxon>
        <taxon>Mucilaginibacter</taxon>
    </lineage>
</organism>
<accession>A0A5B8W783</accession>
<dbReference type="OrthoDB" id="9874388at2"/>
<dbReference type="Proteomes" id="UP000321362">
    <property type="component" value="Chromosome"/>
</dbReference>
<name>A0A5B8W783_9SPHI</name>
<dbReference type="KEGG" id="mgk:FSB76_23410"/>
<dbReference type="EMBL" id="CP042437">
    <property type="protein sequence ID" value="QEC78752.1"/>
    <property type="molecule type" value="Genomic_DNA"/>
</dbReference>
<gene>
    <name evidence="1" type="ORF">FSB76_23410</name>
</gene>
<dbReference type="RefSeq" id="WP_147057691.1">
    <property type="nucleotide sequence ID" value="NZ_CP042437.1"/>
</dbReference>
<reference evidence="1 2" key="1">
    <citation type="journal article" date="2013" name="J. Microbiol.">
        <title>Mucilaginibacter ginsenosidivorax sp. nov., with ginsenoside converting activity isolated from sediment.</title>
        <authorList>
            <person name="Kim J.K."/>
            <person name="Choi T.E."/>
            <person name="Liu Q.M."/>
            <person name="Park H.Y."/>
            <person name="Yi T.H."/>
            <person name="Yoon M.H."/>
            <person name="Kim S.C."/>
            <person name="Im W.T."/>
        </authorList>
    </citation>
    <scope>NUCLEOTIDE SEQUENCE [LARGE SCALE GENOMIC DNA]</scope>
    <source>
        <strain evidence="1 2">KHI28</strain>
    </source>
</reference>
<keyword evidence="2" id="KW-1185">Reference proteome</keyword>
<protein>
    <submittedName>
        <fullName evidence="1">Uncharacterized protein</fullName>
    </submittedName>
</protein>
<dbReference type="AlphaFoldDB" id="A0A5B8W783"/>
<evidence type="ECO:0000313" key="1">
    <source>
        <dbReference type="EMBL" id="QEC78752.1"/>
    </source>
</evidence>
<proteinExistence type="predicted"/>
<evidence type="ECO:0000313" key="2">
    <source>
        <dbReference type="Proteomes" id="UP000321362"/>
    </source>
</evidence>
<sequence length="65" mass="7526">MNQEKIDRFYKAVSDIESLHKSELASSLTDYFEHRIGETDLIIWKENPGTLVRNQVIAAANDYLK</sequence>